<keyword evidence="3" id="KW-0677">Repeat</keyword>
<dbReference type="PROSITE" id="PS00678">
    <property type="entry name" value="WD_REPEATS_1"/>
    <property type="match status" value="1"/>
</dbReference>
<evidence type="ECO:0000256" key="1">
    <source>
        <dbReference type="ARBA" id="ARBA00005156"/>
    </source>
</evidence>
<keyword evidence="2" id="KW-0853">WD repeat</keyword>
<dbReference type="InterPro" id="IPR001680">
    <property type="entry name" value="WD40_rpt"/>
</dbReference>
<dbReference type="InterPro" id="IPR019775">
    <property type="entry name" value="WD40_repeat_CS"/>
</dbReference>
<protein>
    <recommendedName>
        <fullName evidence="6">methylated diphthine methylhydrolase</fullName>
        <ecNumber evidence="6">3.1.1.97</ecNumber>
    </recommendedName>
</protein>
<comment type="catalytic activity">
    <reaction evidence="7">
        <text>diphthine methyl ester-[translation elongation factor 2] + H2O = diphthine-[translation elongation factor 2] + methanol + H(+)</text>
        <dbReference type="Rhea" id="RHEA:42656"/>
        <dbReference type="Rhea" id="RHEA-COMP:10172"/>
        <dbReference type="Rhea" id="RHEA-COMP:10173"/>
        <dbReference type="ChEBI" id="CHEBI:15377"/>
        <dbReference type="ChEBI" id="CHEBI:15378"/>
        <dbReference type="ChEBI" id="CHEBI:17790"/>
        <dbReference type="ChEBI" id="CHEBI:79005"/>
        <dbReference type="ChEBI" id="CHEBI:82696"/>
        <dbReference type="EC" id="3.1.1.97"/>
    </reaction>
</comment>
<dbReference type="EMBL" id="OZ022407">
    <property type="protein sequence ID" value="CAK9438240.1"/>
    <property type="molecule type" value="Genomic_DNA"/>
</dbReference>
<proteinExistence type="inferred from homology"/>
<dbReference type="SUPFAM" id="SSF50978">
    <property type="entry name" value="WD40 repeat-like"/>
    <property type="match status" value="1"/>
</dbReference>
<dbReference type="RefSeq" id="XP_066829427.1">
    <property type="nucleotide sequence ID" value="XM_066972493.1"/>
</dbReference>
<comment type="pathway">
    <text evidence="1">Protein modification; peptidyl-diphthamide biosynthesis.</text>
</comment>
<dbReference type="SMART" id="SM00320">
    <property type="entry name" value="WD40"/>
    <property type="match status" value="4"/>
</dbReference>
<name>A0ABP0ZPY3_9ASCO</name>
<reference evidence="8 9" key="1">
    <citation type="submission" date="2024-03" db="EMBL/GenBank/DDBJ databases">
        <authorList>
            <person name="Brejova B."/>
        </authorList>
    </citation>
    <scope>NUCLEOTIDE SEQUENCE [LARGE SCALE GENOMIC DNA]</scope>
    <source>
        <strain evidence="8 9">CBS 14171</strain>
    </source>
</reference>
<dbReference type="GeneID" id="92207685"/>
<keyword evidence="9" id="KW-1185">Reference proteome</keyword>
<evidence type="ECO:0000256" key="7">
    <source>
        <dbReference type="ARBA" id="ARBA00047551"/>
    </source>
</evidence>
<dbReference type="Gene3D" id="2.130.10.10">
    <property type="entry name" value="YVTN repeat-like/Quinoprotein amine dehydrogenase"/>
    <property type="match status" value="2"/>
</dbReference>
<dbReference type="Pfam" id="PF00400">
    <property type="entry name" value="WD40"/>
    <property type="match status" value="1"/>
</dbReference>
<accession>A0ABP0ZPY3</accession>
<dbReference type="Proteomes" id="UP001497383">
    <property type="component" value="Chromosome 3"/>
</dbReference>
<keyword evidence="4" id="KW-0378">Hydrolase</keyword>
<evidence type="ECO:0000256" key="4">
    <source>
        <dbReference type="ARBA" id="ARBA00022801"/>
    </source>
</evidence>
<dbReference type="EC" id="3.1.1.97" evidence="6"/>
<comment type="similarity">
    <text evidence="5">Belongs to the DPH7 family.</text>
</comment>
<dbReference type="PANTHER" id="PTHR46042:SF1">
    <property type="entry name" value="DIPHTHINE METHYLTRANSFERASE"/>
    <property type="match status" value="1"/>
</dbReference>
<gene>
    <name evidence="8" type="ORF">LODBEIA_P24890</name>
</gene>
<evidence type="ECO:0000256" key="6">
    <source>
        <dbReference type="ARBA" id="ARBA00039131"/>
    </source>
</evidence>
<dbReference type="PANTHER" id="PTHR46042">
    <property type="entry name" value="DIPHTHINE METHYLTRANSFERASE"/>
    <property type="match status" value="1"/>
</dbReference>
<evidence type="ECO:0000313" key="8">
    <source>
        <dbReference type="EMBL" id="CAK9438240.1"/>
    </source>
</evidence>
<evidence type="ECO:0000313" key="9">
    <source>
        <dbReference type="Proteomes" id="UP001497383"/>
    </source>
</evidence>
<dbReference type="InterPro" id="IPR015943">
    <property type="entry name" value="WD40/YVTN_repeat-like_dom_sf"/>
</dbReference>
<organism evidence="8 9">
    <name type="scientific">Lodderomyces beijingensis</name>
    <dbReference type="NCBI Taxonomy" id="1775926"/>
    <lineage>
        <taxon>Eukaryota</taxon>
        <taxon>Fungi</taxon>
        <taxon>Dikarya</taxon>
        <taxon>Ascomycota</taxon>
        <taxon>Saccharomycotina</taxon>
        <taxon>Pichiomycetes</taxon>
        <taxon>Debaryomycetaceae</taxon>
        <taxon>Candida/Lodderomyces clade</taxon>
        <taxon>Lodderomyces</taxon>
    </lineage>
</organism>
<sequence length="347" mass="38897">MVVATSKSYAWCKTQLPPCCLRIHPEDTSRIYVGTYKLDEASRVKHGSLDHYNYNTTTRELTLVESHRTPSAILDIKFDPRDSSTLASAHSNGHLMVWKTHGDQLEMVDDIALNETSLITSLVFNPSAAKEVLVTFTSGYSAIIDLARPKTLRWLDSVHELECWTGAFGEVGGLQNVVFTGGDDSRLVAHDLRTQGEIWTVKRGHDAGVVSIMTSSARWNRGMSNGLWTGSYDDHLRVWDLRCANSSLVEGVVPKMLHSRNLGGGVWRLVPSPMDDRLLSCCMYDGARVVDASTPEFKVERYFKGKHESMCYGGDWSRDGSYIATCSFYDNIVHVWSPDEVEEEKKH</sequence>
<evidence type="ECO:0000256" key="3">
    <source>
        <dbReference type="ARBA" id="ARBA00022737"/>
    </source>
</evidence>
<evidence type="ECO:0000256" key="2">
    <source>
        <dbReference type="ARBA" id="ARBA00022574"/>
    </source>
</evidence>
<dbReference type="InterPro" id="IPR036322">
    <property type="entry name" value="WD40_repeat_dom_sf"/>
</dbReference>
<evidence type="ECO:0000256" key="5">
    <source>
        <dbReference type="ARBA" id="ARBA00038092"/>
    </source>
</evidence>
<dbReference type="InterPro" id="IPR052415">
    <property type="entry name" value="Diphthine_MTase"/>
</dbReference>